<feature type="repeat" description="RCC1" evidence="3">
    <location>
        <begin position="266"/>
        <end position="303"/>
    </location>
</feature>
<dbReference type="InterPro" id="IPR009091">
    <property type="entry name" value="RCC1/BLIP-II"/>
</dbReference>
<protein>
    <submittedName>
        <fullName evidence="5">Putative RCC1 domain-containing protein</fullName>
    </submittedName>
</protein>
<gene>
    <name evidence="5" type="ORF">VHEMI01882</name>
</gene>
<dbReference type="PRINTS" id="PR00633">
    <property type="entry name" value="RCCNDNSATION"/>
</dbReference>
<feature type="domain" description="RCC1-like" evidence="4">
    <location>
        <begin position="4"/>
        <end position="355"/>
    </location>
</feature>
<organism evidence="5 6">
    <name type="scientific">[Torrubiella] hemipterigena</name>
    <dbReference type="NCBI Taxonomy" id="1531966"/>
    <lineage>
        <taxon>Eukaryota</taxon>
        <taxon>Fungi</taxon>
        <taxon>Dikarya</taxon>
        <taxon>Ascomycota</taxon>
        <taxon>Pezizomycotina</taxon>
        <taxon>Sordariomycetes</taxon>
        <taxon>Hypocreomycetidae</taxon>
        <taxon>Hypocreales</taxon>
        <taxon>Clavicipitaceae</taxon>
        <taxon>Clavicipitaceae incertae sedis</taxon>
        <taxon>'Torrubiella' clade</taxon>
    </lineage>
</organism>
<dbReference type="EMBL" id="CDHN01000001">
    <property type="protein sequence ID" value="CEJ81771.1"/>
    <property type="molecule type" value="Genomic_DNA"/>
</dbReference>
<dbReference type="PROSITE" id="PS00626">
    <property type="entry name" value="RCC1_2"/>
    <property type="match status" value="1"/>
</dbReference>
<keyword evidence="6" id="KW-1185">Reference proteome</keyword>
<reference evidence="5 6" key="1">
    <citation type="journal article" date="2015" name="Genome Announc.">
        <title>Draft Genome Sequence and Gene Annotation of the Entomopathogenic Fungus Verticillium hemipterigenum.</title>
        <authorList>
            <person name="Horn F."/>
            <person name="Habel A."/>
            <person name="Scharf D.H."/>
            <person name="Dworschak J."/>
            <person name="Brakhage A.A."/>
            <person name="Guthke R."/>
            <person name="Hertweck C."/>
            <person name="Linde J."/>
        </authorList>
    </citation>
    <scope>NUCLEOTIDE SEQUENCE [LARGE SCALE GENOMIC DNA]</scope>
</reference>
<dbReference type="OrthoDB" id="5370059at2759"/>
<accession>A0A0A1SU80</accession>
<evidence type="ECO:0000256" key="2">
    <source>
        <dbReference type="ARBA" id="ARBA00022737"/>
    </source>
</evidence>
<evidence type="ECO:0000313" key="5">
    <source>
        <dbReference type="EMBL" id="CEJ81771.1"/>
    </source>
</evidence>
<evidence type="ECO:0000259" key="4">
    <source>
        <dbReference type="Pfam" id="PF25390"/>
    </source>
</evidence>
<dbReference type="Gene3D" id="2.130.10.30">
    <property type="entry name" value="Regulator of chromosome condensation 1/beta-lactamase-inhibitor protein II"/>
    <property type="match status" value="2"/>
</dbReference>
<proteinExistence type="predicted"/>
<evidence type="ECO:0000256" key="1">
    <source>
        <dbReference type="ARBA" id="ARBA00022658"/>
    </source>
</evidence>
<name>A0A0A1SU80_9HYPO</name>
<feature type="repeat" description="RCC1" evidence="3">
    <location>
        <begin position="2"/>
        <end position="56"/>
    </location>
</feature>
<dbReference type="SUPFAM" id="SSF50985">
    <property type="entry name" value="RCC1/BLIP-II"/>
    <property type="match status" value="1"/>
</dbReference>
<sequence>MDALFALGSNGSGQLGIGHKEDVSVPKPVSFHPAPPEEPVVKVAAGGNHTLLLTKSGKVYWSGDAESGACGIGPLTDVPVFQQMKLVKDGEQEPTNISLIAATWEASFLVAKDASGKNTELYSLGLGNKGELGLGEFIVRTPSATRVKDFPPPGAEILDIHACMGHVVVALDNGDAYGWGNCRKGQAGEPGAVIHAPRKIEGLDFPVKRVVCTKEATCFFGEQSTGSIKVLGSDKWDLITKAPSVAPSWADVSASWGNIYILTADKTLVSWGRDDHGQLPPPNLPVVAAMAIGSEHVVVRTEDGNVLAWGWGEHGNCGPKVENNDVKGRWNIIASSKYIPAESQIASIGAGCATSWVCITSR</sequence>
<dbReference type="PANTHER" id="PTHR45982">
    <property type="entry name" value="REGULATOR OF CHROMOSOME CONDENSATION"/>
    <property type="match status" value="1"/>
</dbReference>
<dbReference type="HOGENOM" id="CLU_005210_0_0_1"/>
<dbReference type="PANTHER" id="PTHR45982:SF5">
    <property type="entry name" value="RCC DOMAIN-CONTAINING PROTEIN ATS1"/>
    <property type="match status" value="1"/>
</dbReference>
<keyword evidence="1" id="KW-0344">Guanine-nucleotide releasing factor</keyword>
<dbReference type="InterPro" id="IPR051553">
    <property type="entry name" value="Ran_GTPase-activating"/>
</dbReference>
<dbReference type="Pfam" id="PF25390">
    <property type="entry name" value="WD40_RLD"/>
    <property type="match status" value="1"/>
</dbReference>
<dbReference type="AlphaFoldDB" id="A0A0A1SU80"/>
<feature type="repeat" description="RCC1" evidence="3">
    <location>
        <begin position="174"/>
        <end position="223"/>
    </location>
</feature>
<evidence type="ECO:0000313" key="6">
    <source>
        <dbReference type="Proteomes" id="UP000039046"/>
    </source>
</evidence>
<dbReference type="InterPro" id="IPR058923">
    <property type="entry name" value="RCC1-like_dom"/>
</dbReference>
<evidence type="ECO:0000256" key="3">
    <source>
        <dbReference type="PROSITE-ProRule" id="PRU00235"/>
    </source>
</evidence>
<dbReference type="Proteomes" id="UP000039046">
    <property type="component" value="Unassembled WGS sequence"/>
</dbReference>
<keyword evidence="2" id="KW-0677">Repeat</keyword>
<dbReference type="STRING" id="1531966.A0A0A1SU80"/>
<dbReference type="PROSITE" id="PS50012">
    <property type="entry name" value="RCC1_3"/>
    <property type="match status" value="3"/>
</dbReference>
<dbReference type="InterPro" id="IPR000408">
    <property type="entry name" value="Reg_chr_condens"/>
</dbReference>